<dbReference type="PANTHER" id="PTHR42796">
    <property type="entry name" value="FUMARYLACETOACETATE HYDROLASE DOMAIN-CONTAINING PROTEIN 2A-RELATED"/>
    <property type="match status" value="1"/>
</dbReference>
<dbReference type="OrthoDB" id="9805307at2"/>
<sequence length="287" mass="30441">MKLLSFDLDGRRAWGVLADERHDRFDLVDGRGLSMGRFPTVEAVLQAGALDEMAKLAARARPSLDSRQIALALPVLPGKLLAVGGNFHAHAREIGLSEPDGPTAPIFFSRFVDSLALPGAPLIRPRVSTQLDFEGELAVIIGKPAHCIDAADAPACVAAYTCFNDGSVRDYQKASITAGKNFWRSGSLGPWLVTPDALPDPSRCMLETRLNGEIMQTAPLSDLIYSVAELVAYASTFTPLACGDVIATGTPAGIGARRVPPRWLSPGDVVEVEISGIGVLRNGIADA</sequence>
<dbReference type="InterPro" id="IPR051121">
    <property type="entry name" value="FAH"/>
</dbReference>
<dbReference type="InterPro" id="IPR036663">
    <property type="entry name" value="Fumarylacetoacetase_C_sf"/>
</dbReference>
<keyword evidence="6" id="KW-1185">Reference proteome</keyword>
<evidence type="ECO:0000313" key="6">
    <source>
        <dbReference type="Proteomes" id="UP000243719"/>
    </source>
</evidence>
<dbReference type="RefSeq" id="WP_091912003.1">
    <property type="nucleotide sequence ID" value="NZ_FNLO01000013.1"/>
</dbReference>
<evidence type="ECO:0000259" key="4">
    <source>
        <dbReference type="Pfam" id="PF01557"/>
    </source>
</evidence>
<evidence type="ECO:0000313" key="5">
    <source>
        <dbReference type="EMBL" id="SDV50765.1"/>
    </source>
</evidence>
<dbReference type="InterPro" id="IPR011234">
    <property type="entry name" value="Fumarylacetoacetase-like_C"/>
</dbReference>
<dbReference type="Pfam" id="PF01557">
    <property type="entry name" value="FAA_hydrolase"/>
    <property type="match status" value="1"/>
</dbReference>
<dbReference type="SUPFAM" id="SSF56529">
    <property type="entry name" value="FAH"/>
    <property type="match status" value="1"/>
</dbReference>
<dbReference type="GO" id="GO:0003824">
    <property type="term" value="F:catalytic activity"/>
    <property type="evidence" value="ECO:0007669"/>
    <property type="project" value="InterPro"/>
</dbReference>
<dbReference type="AlphaFoldDB" id="A0A1H2PUA9"/>
<dbReference type="Gene3D" id="3.90.850.10">
    <property type="entry name" value="Fumarylacetoacetase-like, C-terminal domain"/>
    <property type="match status" value="1"/>
</dbReference>
<keyword evidence="3" id="KW-0479">Metal-binding</keyword>
<reference evidence="6" key="1">
    <citation type="submission" date="2016-09" db="EMBL/GenBank/DDBJ databases">
        <authorList>
            <person name="Varghese N."/>
            <person name="Submissions S."/>
        </authorList>
    </citation>
    <scope>NUCLEOTIDE SEQUENCE [LARGE SCALE GENOMIC DNA]</scope>
    <source>
        <strain evidence="6">JS23</strain>
    </source>
</reference>
<dbReference type="EMBL" id="FNLO01000013">
    <property type="protein sequence ID" value="SDV50765.1"/>
    <property type="molecule type" value="Genomic_DNA"/>
</dbReference>
<proteinExistence type="inferred from homology"/>
<gene>
    <name evidence="5" type="ORF">SAMN05216551_11386</name>
</gene>
<evidence type="ECO:0000256" key="2">
    <source>
        <dbReference type="ARBA" id="ARBA00010211"/>
    </source>
</evidence>
<comment type="cofactor">
    <cofactor evidence="1">
        <name>Mg(2+)</name>
        <dbReference type="ChEBI" id="CHEBI:18420"/>
    </cofactor>
</comment>
<dbReference type="PANTHER" id="PTHR42796:SF4">
    <property type="entry name" value="FUMARYLACETOACETATE HYDROLASE DOMAIN-CONTAINING PROTEIN 2A"/>
    <property type="match status" value="1"/>
</dbReference>
<evidence type="ECO:0000256" key="1">
    <source>
        <dbReference type="ARBA" id="ARBA00001946"/>
    </source>
</evidence>
<accession>A0A1H2PUA9</accession>
<feature type="domain" description="Fumarylacetoacetase-like C-terminal" evidence="4">
    <location>
        <begin position="80"/>
        <end position="284"/>
    </location>
</feature>
<dbReference type="GO" id="GO:0046872">
    <property type="term" value="F:metal ion binding"/>
    <property type="evidence" value="ECO:0007669"/>
    <property type="project" value="UniProtKB-KW"/>
</dbReference>
<evidence type="ECO:0000256" key="3">
    <source>
        <dbReference type="ARBA" id="ARBA00022723"/>
    </source>
</evidence>
<protein>
    <submittedName>
        <fullName evidence="5">2-keto-4-pentenoate hydratase/2-oxohepta-3-ene-1,7-dioic acid hydratase (Catechol pathway)</fullName>
    </submittedName>
</protein>
<comment type="similarity">
    <text evidence="2">Belongs to the FAH family.</text>
</comment>
<dbReference type="Proteomes" id="UP000243719">
    <property type="component" value="Unassembled WGS sequence"/>
</dbReference>
<dbReference type="GO" id="GO:0044281">
    <property type="term" value="P:small molecule metabolic process"/>
    <property type="evidence" value="ECO:0007669"/>
    <property type="project" value="UniProtKB-ARBA"/>
</dbReference>
<dbReference type="STRING" id="1770053.SAMN05216551_11386"/>
<organism evidence="5 6">
    <name type="scientific">Chitinasiproducens palmae</name>
    <dbReference type="NCBI Taxonomy" id="1770053"/>
    <lineage>
        <taxon>Bacteria</taxon>
        <taxon>Pseudomonadati</taxon>
        <taxon>Pseudomonadota</taxon>
        <taxon>Betaproteobacteria</taxon>
        <taxon>Burkholderiales</taxon>
        <taxon>Burkholderiaceae</taxon>
        <taxon>Chitinasiproducens</taxon>
    </lineage>
</organism>
<name>A0A1H2PUA9_9BURK</name>